<protein>
    <recommendedName>
        <fullName evidence="8">IclR family transcriptional regulator</fullName>
    </recommendedName>
</protein>
<dbReference type="Pfam" id="PF09339">
    <property type="entry name" value="HTH_IclR"/>
    <property type="match status" value="1"/>
</dbReference>
<name>A0A329QL03_9BACL</name>
<feature type="domain" description="IclR-ED" evidence="5">
    <location>
        <begin position="68"/>
        <end position="250"/>
    </location>
</feature>
<dbReference type="PROSITE" id="PS51077">
    <property type="entry name" value="HTH_ICLR"/>
    <property type="match status" value="1"/>
</dbReference>
<keyword evidence="3" id="KW-0804">Transcription</keyword>
<evidence type="ECO:0000313" key="7">
    <source>
        <dbReference type="Proteomes" id="UP000250642"/>
    </source>
</evidence>
<dbReference type="PANTHER" id="PTHR30136">
    <property type="entry name" value="HELIX-TURN-HELIX TRANSCRIPTIONAL REGULATOR, ICLR FAMILY"/>
    <property type="match status" value="1"/>
</dbReference>
<dbReference type="SMART" id="SM00346">
    <property type="entry name" value="HTH_ICLR"/>
    <property type="match status" value="1"/>
</dbReference>
<evidence type="ECO:0000256" key="1">
    <source>
        <dbReference type="ARBA" id="ARBA00023015"/>
    </source>
</evidence>
<dbReference type="EMBL" id="QEVW01000015">
    <property type="protein sequence ID" value="RAW12092.1"/>
    <property type="molecule type" value="Genomic_DNA"/>
</dbReference>
<dbReference type="Gene3D" id="3.30.450.40">
    <property type="match status" value="1"/>
</dbReference>
<dbReference type="PROSITE" id="PS51078">
    <property type="entry name" value="ICLR_ED"/>
    <property type="match status" value="1"/>
</dbReference>
<accession>A0A329QL03</accession>
<dbReference type="PANTHER" id="PTHR30136:SF24">
    <property type="entry name" value="HTH-TYPE TRANSCRIPTIONAL REPRESSOR ALLR"/>
    <property type="match status" value="1"/>
</dbReference>
<evidence type="ECO:0000256" key="3">
    <source>
        <dbReference type="ARBA" id="ARBA00023163"/>
    </source>
</evidence>
<sequence>MLRGEKMDQYEVATLKKGLLILDALQQGVPMRLTEIMHRFNLNKSTTFRLLYTLEVTGFIQKDGHTYKASELKGHHSSSANTRLNWLVVPTLHQLAQDLGETAYIGVLDGMKVMTVQVVEGNHAIRSHTRVGDSAYAHLSAFGKVILAHLSDEQLKKMLTHLTQHKATRHTFDDNHLLKEHLNVIRQQGYAIDDEETEVGLRCVAAPIFYNGKVIAALAISGPAARLSRKRDRALSKKLKECSAQITGLL</sequence>
<dbReference type="AlphaFoldDB" id="A0A329QL03"/>
<dbReference type="Pfam" id="PF01614">
    <property type="entry name" value="IclR_C"/>
    <property type="match status" value="1"/>
</dbReference>
<dbReference type="Proteomes" id="UP000250642">
    <property type="component" value="Unassembled WGS sequence"/>
</dbReference>
<evidence type="ECO:0000313" key="6">
    <source>
        <dbReference type="EMBL" id="RAW12092.1"/>
    </source>
</evidence>
<gene>
    <name evidence="6" type="ORF">DC345_22475</name>
</gene>
<dbReference type="GO" id="GO:0003677">
    <property type="term" value="F:DNA binding"/>
    <property type="evidence" value="ECO:0007669"/>
    <property type="project" value="UniProtKB-KW"/>
</dbReference>
<dbReference type="GO" id="GO:0045892">
    <property type="term" value="P:negative regulation of DNA-templated transcription"/>
    <property type="evidence" value="ECO:0007669"/>
    <property type="project" value="UniProtKB-ARBA"/>
</dbReference>
<dbReference type="InterPro" id="IPR036390">
    <property type="entry name" value="WH_DNA-bd_sf"/>
</dbReference>
<dbReference type="InterPro" id="IPR050707">
    <property type="entry name" value="HTH_MetabolicPath_Reg"/>
</dbReference>
<dbReference type="InterPro" id="IPR036388">
    <property type="entry name" value="WH-like_DNA-bd_sf"/>
</dbReference>
<dbReference type="SUPFAM" id="SSF46785">
    <property type="entry name" value="Winged helix' DNA-binding domain"/>
    <property type="match status" value="1"/>
</dbReference>
<reference evidence="6 7" key="1">
    <citation type="submission" date="2018-04" db="EMBL/GenBank/DDBJ databases">
        <title>Paenibacillus taichungensis Genome sequencing and assembly.</title>
        <authorList>
            <person name="Xu J."/>
            <person name="Rensing C."/>
            <person name="Mazhar H.S."/>
        </authorList>
    </citation>
    <scope>NUCLEOTIDE SEQUENCE [LARGE SCALE GENOMIC DNA]</scope>
    <source>
        <strain evidence="6 7">NC1</strain>
    </source>
</reference>
<evidence type="ECO:0000259" key="5">
    <source>
        <dbReference type="PROSITE" id="PS51078"/>
    </source>
</evidence>
<evidence type="ECO:0000256" key="2">
    <source>
        <dbReference type="ARBA" id="ARBA00023125"/>
    </source>
</evidence>
<keyword evidence="1" id="KW-0805">Transcription regulation</keyword>
<feature type="domain" description="HTH iclR-type" evidence="4">
    <location>
        <begin position="12"/>
        <end position="71"/>
    </location>
</feature>
<dbReference type="InterPro" id="IPR005471">
    <property type="entry name" value="Tscrpt_reg_IclR_N"/>
</dbReference>
<dbReference type="Gene3D" id="1.10.10.10">
    <property type="entry name" value="Winged helix-like DNA-binding domain superfamily/Winged helix DNA-binding domain"/>
    <property type="match status" value="1"/>
</dbReference>
<keyword evidence="2" id="KW-0238">DNA-binding</keyword>
<dbReference type="SUPFAM" id="SSF55781">
    <property type="entry name" value="GAF domain-like"/>
    <property type="match status" value="1"/>
</dbReference>
<comment type="caution">
    <text evidence="6">The sequence shown here is derived from an EMBL/GenBank/DDBJ whole genome shotgun (WGS) entry which is preliminary data.</text>
</comment>
<evidence type="ECO:0008006" key="8">
    <source>
        <dbReference type="Google" id="ProtNLM"/>
    </source>
</evidence>
<evidence type="ECO:0000259" key="4">
    <source>
        <dbReference type="PROSITE" id="PS51077"/>
    </source>
</evidence>
<organism evidence="6 7">
    <name type="scientific">Paenibacillus taichungensis</name>
    <dbReference type="NCBI Taxonomy" id="484184"/>
    <lineage>
        <taxon>Bacteria</taxon>
        <taxon>Bacillati</taxon>
        <taxon>Bacillota</taxon>
        <taxon>Bacilli</taxon>
        <taxon>Bacillales</taxon>
        <taxon>Paenibacillaceae</taxon>
        <taxon>Paenibacillus</taxon>
    </lineage>
</organism>
<dbReference type="InterPro" id="IPR014757">
    <property type="entry name" value="Tscrpt_reg_IclR_C"/>
</dbReference>
<dbReference type="GO" id="GO:0003700">
    <property type="term" value="F:DNA-binding transcription factor activity"/>
    <property type="evidence" value="ECO:0007669"/>
    <property type="project" value="TreeGrafter"/>
</dbReference>
<dbReference type="InterPro" id="IPR029016">
    <property type="entry name" value="GAF-like_dom_sf"/>
</dbReference>
<proteinExistence type="predicted"/>